<evidence type="ECO:0000313" key="1">
    <source>
        <dbReference type="EMBL" id="RGB90737.1"/>
    </source>
</evidence>
<dbReference type="AlphaFoldDB" id="A0A3E2U3J7"/>
<reference evidence="1 2" key="1">
    <citation type="submission" date="2018-08" db="EMBL/GenBank/DDBJ databases">
        <title>A genome reference for cultivated species of the human gut microbiota.</title>
        <authorList>
            <person name="Zou Y."/>
            <person name="Xue W."/>
            <person name="Luo G."/>
        </authorList>
    </citation>
    <scope>NUCLEOTIDE SEQUENCE [LARGE SCALE GENOMIC DNA]</scope>
    <source>
        <strain evidence="1 2">AF32-8AC</strain>
    </source>
</reference>
<dbReference type="RefSeq" id="WP_158403506.1">
    <property type="nucleotide sequence ID" value="NZ_CP065376.1"/>
</dbReference>
<proteinExistence type="predicted"/>
<evidence type="ECO:0000313" key="2">
    <source>
        <dbReference type="Proteomes" id="UP000260991"/>
    </source>
</evidence>
<name>A0A3E2U3J7_9FIRM</name>
<dbReference type="Proteomes" id="UP000260991">
    <property type="component" value="Unassembled WGS sequence"/>
</dbReference>
<accession>A0A3E2U3J7</accession>
<dbReference type="EMBL" id="QVER01000012">
    <property type="protein sequence ID" value="RGB90737.1"/>
    <property type="molecule type" value="Genomic_DNA"/>
</dbReference>
<comment type="caution">
    <text evidence="1">The sequence shown here is derived from an EMBL/GenBank/DDBJ whole genome shotgun (WGS) entry which is preliminary data.</text>
</comment>
<organism evidence="1 2">
    <name type="scientific">Faecalibacterium prausnitzii</name>
    <dbReference type="NCBI Taxonomy" id="853"/>
    <lineage>
        <taxon>Bacteria</taxon>
        <taxon>Bacillati</taxon>
        <taxon>Bacillota</taxon>
        <taxon>Clostridia</taxon>
        <taxon>Eubacteriales</taxon>
        <taxon>Oscillospiraceae</taxon>
        <taxon>Faecalibacterium</taxon>
    </lineage>
</organism>
<gene>
    <name evidence="1" type="ORF">DWZ46_10455</name>
</gene>
<protein>
    <submittedName>
        <fullName evidence="1">Uncharacterized protein</fullName>
    </submittedName>
</protein>
<sequence>MKQNVPLVRNFSALEPYQEAYTLACSLETEGQGCWLTVSRTKAPDDPADTARTWVPAPEEECGRLLQFLYENSVQPELWQDAISYWYPQAEQAENLREGGASCEL</sequence>